<reference evidence="3 4" key="1">
    <citation type="journal article" date="2024" name="Int. J. Mol. Sci.">
        <title>Exploration of Alicyclobacillus spp. Genome in Search of Antibiotic Resistance.</title>
        <authorList>
            <person name="Bucka-Kolendo J."/>
            <person name="Kiousi D.E."/>
            <person name="Dekowska A."/>
            <person name="Mikolajczuk-Szczyrba A."/>
            <person name="Karadedos D.M."/>
            <person name="Michael P."/>
            <person name="Galanis A."/>
            <person name="Sokolowska B."/>
        </authorList>
    </citation>
    <scope>NUCLEOTIDE SEQUENCE [LARGE SCALE GENOMIC DNA]</scope>
    <source>
        <strain evidence="3 4">KKP 3000</strain>
    </source>
</reference>
<accession>A0ABV5AKR6</accession>
<dbReference type="InterPro" id="IPR010982">
    <property type="entry name" value="Lambda_DNA-bd_dom_sf"/>
</dbReference>
<dbReference type="SMART" id="SM00530">
    <property type="entry name" value="HTH_XRE"/>
    <property type="match status" value="1"/>
</dbReference>
<evidence type="ECO:0000259" key="2">
    <source>
        <dbReference type="PROSITE" id="PS50943"/>
    </source>
</evidence>
<gene>
    <name evidence="3" type="ORF">KKP3000_002449</name>
</gene>
<protein>
    <submittedName>
        <fullName evidence="3">Helix-turn-helix transcriptional regulator</fullName>
    </submittedName>
</protein>
<dbReference type="EMBL" id="JBDXSU010000030">
    <property type="protein sequence ID" value="MFB5192859.1"/>
    <property type="molecule type" value="Genomic_DNA"/>
</dbReference>
<sequence>MTEAEREFLCLIIGHRVRELRKSRRLSQHELSNGVGSQSMISLIESGRQLPPPDVLDLIANRLDDALLKRYAEDLENNTLDHFHVSSHNEEDLMSILVNHRGRWQPAHERIASQLCHHYYYTRSFEQVKKLCHLIIHHVYRHGLLAEAYFYLGSSLLHEHRFEEAEHWLRKADELRDDLTESVQGRVAYNLGYAYTYLDVQVLALWYASRSVEIFHRMNDFLNQGSSLGLLGTIQQRLGMLEEAKKSLCTAYDVLCRWGTIPEDKSRIATTLAEVCALLGQHDEATSYSQIAMSTIPAYDLLCQADIYRIKTYLAIQAGRREEALSYAESGIRAAESANDTHNLTQFHLMYVQLLDDAKERLQAARKAFEITSQTSHHILHALAAECIAHLLEQDGNAVEDSKEYMQSALDAYRTYVRKNSMFTNLIDNLPFYDSYFEKTDRQPAI</sequence>
<dbReference type="Gene3D" id="1.25.40.10">
    <property type="entry name" value="Tetratricopeptide repeat domain"/>
    <property type="match status" value="2"/>
</dbReference>
<proteinExistence type="predicted"/>
<dbReference type="SUPFAM" id="SSF48452">
    <property type="entry name" value="TPR-like"/>
    <property type="match status" value="1"/>
</dbReference>
<dbReference type="Gene3D" id="1.10.260.40">
    <property type="entry name" value="lambda repressor-like DNA-binding domains"/>
    <property type="match status" value="1"/>
</dbReference>
<dbReference type="InterPro" id="IPR019734">
    <property type="entry name" value="TPR_rpt"/>
</dbReference>
<name>A0ABV5AKR6_9BACL</name>
<evidence type="ECO:0000313" key="4">
    <source>
        <dbReference type="Proteomes" id="UP001579974"/>
    </source>
</evidence>
<dbReference type="InterPro" id="IPR001387">
    <property type="entry name" value="Cro/C1-type_HTH"/>
</dbReference>
<evidence type="ECO:0000313" key="3">
    <source>
        <dbReference type="EMBL" id="MFB5192859.1"/>
    </source>
</evidence>
<evidence type="ECO:0000256" key="1">
    <source>
        <dbReference type="PROSITE-ProRule" id="PRU00339"/>
    </source>
</evidence>
<feature type="domain" description="HTH cro/C1-type" evidence="2">
    <location>
        <begin position="17"/>
        <end position="64"/>
    </location>
</feature>
<comment type="caution">
    <text evidence="3">The sequence shown here is derived from an EMBL/GenBank/DDBJ whole genome shotgun (WGS) entry which is preliminary data.</text>
</comment>
<dbReference type="InterPro" id="IPR011990">
    <property type="entry name" value="TPR-like_helical_dom_sf"/>
</dbReference>
<keyword evidence="4" id="KW-1185">Reference proteome</keyword>
<dbReference type="PROSITE" id="PS50943">
    <property type="entry name" value="HTH_CROC1"/>
    <property type="match status" value="1"/>
</dbReference>
<keyword evidence="1" id="KW-0802">TPR repeat</keyword>
<feature type="repeat" description="TPR" evidence="1">
    <location>
        <begin position="146"/>
        <end position="179"/>
    </location>
</feature>
<dbReference type="SUPFAM" id="SSF47413">
    <property type="entry name" value="lambda repressor-like DNA-binding domains"/>
    <property type="match status" value="1"/>
</dbReference>
<organism evidence="3 4">
    <name type="scientific">Alicyclobacillus fastidiosus</name>
    <dbReference type="NCBI Taxonomy" id="392011"/>
    <lineage>
        <taxon>Bacteria</taxon>
        <taxon>Bacillati</taxon>
        <taxon>Bacillota</taxon>
        <taxon>Bacilli</taxon>
        <taxon>Bacillales</taxon>
        <taxon>Alicyclobacillaceae</taxon>
        <taxon>Alicyclobacillus</taxon>
    </lineage>
</organism>
<dbReference type="PROSITE" id="PS50005">
    <property type="entry name" value="TPR"/>
    <property type="match status" value="1"/>
</dbReference>
<dbReference type="CDD" id="cd00093">
    <property type="entry name" value="HTH_XRE"/>
    <property type="match status" value="1"/>
</dbReference>
<dbReference type="RefSeq" id="WP_275475151.1">
    <property type="nucleotide sequence ID" value="NZ_CP162940.1"/>
</dbReference>
<dbReference type="Pfam" id="PF01381">
    <property type="entry name" value="HTH_3"/>
    <property type="match status" value="1"/>
</dbReference>
<dbReference type="Proteomes" id="UP001579974">
    <property type="component" value="Unassembled WGS sequence"/>
</dbReference>